<evidence type="ECO:0000256" key="2">
    <source>
        <dbReference type="SAM" id="Phobius"/>
    </source>
</evidence>
<dbReference type="EMBL" id="RRYP01000695">
    <property type="protein sequence ID" value="TNV86987.1"/>
    <property type="molecule type" value="Genomic_DNA"/>
</dbReference>
<keyword evidence="2" id="KW-1133">Transmembrane helix</keyword>
<keyword evidence="4" id="KW-1185">Reference proteome</keyword>
<proteinExistence type="predicted"/>
<feature type="transmembrane region" description="Helical" evidence="2">
    <location>
        <begin position="1063"/>
        <end position="1086"/>
    </location>
</feature>
<feature type="region of interest" description="Disordered" evidence="1">
    <location>
        <begin position="1487"/>
        <end position="1506"/>
    </location>
</feature>
<feature type="transmembrane region" description="Helical" evidence="2">
    <location>
        <begin position="1213"/>
        <end position="1237"/>
    </location>
</feature>
<accession>A0A8J8T919</accession>
<evidence type="ECO:0000256" key="1">
    <source>
        <dbReference type="SAM" id="MobiDB-lite"/>
    </source>
</evidence>
<keyword evidence="2" id="KW-0472">Membrane</keyword>
<feature type="transmembrane region" description="Helical" evidence="2">
    <location>
        <begin position="1131"/>
        <end position="1151"/>
    </location>
</feature>
<keyword evidence="2" id="KW-0812">Transmembrane</keyword>
<feature type="transmembrane region" description="Helical" evidence="2">
    <location>
        <begin position="1172"/>
        <end position="1193"/>
    </location>
</feature>
<protein>
    <recommendedName>
        <fullName evidence="5">TRP C-terminal domain-containing protein</fullName>
    </recommendedName>
</protein>
<sequence length="1542" mass="175042">MKPHDQASNYWEQHKIYSNCNQLEIHKKYVQNQKKHNACSFMPILIIALALLVQTINCQVYSNFPIVYGDQNLQTADYNIVDVIVNGYDEFITLATQISNDLPPQKFLSLLLLDSSGAPRWRYSLDLLATPSIYIVPTNMLETPRGLLFWNLGPSAVTQFLNYEYSHSALSQVVTTSTSASSGQFLYLFNDEVYAVINFADGTFVMQKYGPSSLGYGFQWEKRCCGSHTYRVGAIIKPASGAYVMTVGQYNNDKLSFALVNTDSEHGNWQSSINPDTYSFFVTNLDGEMVEADINFQMSLAVDDNFFACSIDPQNMTPQLLQFYPDNTGSISVINSWALKTRPLQYDKQMCHTLYVNQYKVVALFQEFEHTQELGAMILDRYGGNYIRWYKISTHSNYPRQFQIDAKQISWDFKLYTYGSFTTQLDCVAQQLLPSQSLGMLNMPLGQTCLSAAVADYMAYFNDAANILQDFNLLVTQESDTYTSETDESLTEVTNTPGWITFQDSGTGTPINLNRTCQTLEQATYSDLMFLPKEGTQVFNLPRTRPRVETLDYGCYIDMNYNVFIEDNDDLTYDINGIDYADIILSVNFGPNARKTSYKIKLSYGNNYGFQTASYAVPDFYLKVDCGFAGNLQKEYDYVIGEQELAVSMFDIFPSNNFCPIGYNVYAIDPPDLFYYMSELFSCNYGEGLITVFGNQPWFIRTYTMGLYGVHTGGYHTWEIYGIAEIKVHVKDTPPPIFPALLNIGGPVFTSEIESQISIVAGKQLIKDFPSIVDPDNDNYECTVSLGSASPFVTYDSMKLMLKPLSQHVSVNPYTVKITLKDLNAAESKSNQYLISILVTNATTSSESTNQTEAQSTSSNSSESVSSYVFTGKMENVKESSASMKGSNEIVVTKVQASLKLIEVTNDGRAKVKIIGQFKEQIFQAFTNSSFKIIVSTREVNQNVNYSIEGLSSNILTLKLSFKNPMSLSNSQTFDMLQIRTNRQISINSIYTIETLKKGIMLESYIPTQMTAEQAAQLQKIQKSSEYASYALVSSNLVLNVFLSGILSYLFGLLNDISQIIMLSLININIPGQAQLIMNMLMNLIYMDLLQTDLWLEKLMNIEDDDQALCPSFKQAGYSSHNTVSNLGSTFVFIIVLIALYLIFALLSLLSKYKPQLLDTVKKWNDKAFWNLPVRFFIQQFQAVIISSFLNIALEMNKFKITTEEFKESIDSYGQSIGVFLGLLLLCCTIISPLLMIRVIYKHRKDLESSVFTKKYGTILEGLRLSTNSLRSSIIPYFNILVLFRWGIQITLLVFLYEHPSLQIISLLALSLAFTIMVLLFQPYQSFPGYFKINENDFKVFNEMMVSYYLFAMMLLTDFNSDDDIRSSAGVCELSIICLSVFCNILKAALIGVNELIRKRELKKNKVQKFVKDTDPQQKFHDIFNIKEEQIQVSEINSQRQVSTFRRMLKLASGKIQKYQESSNADTGSQKQAQQELQMRKGPISFNLPSILEHTPDPTMQPEEEHDTMWNQMPHASKLEARKARLAQREFFYMFEISHQQQ</sequence>
<feature type="transmembrane region" description="Helical" evidence="2">
    <location>
        <begin position="1274"/>
        <end position="1296"/>
    </location>
</feature>
<feature type="transmembrane region" description="Helical" evidence="2">
    <location>
        <begin position="1374"/>
        <end position="1397"/>
    </location>
</feature>
<feature type="transmembrane region" description="Helical" evidence="2">
    <location>
        <begin position="1027"/>
        <end position="1051"/>
    </location>
</feature>
<gene>
    <name evidence="3" type="ORF">FGO68_gene1174</name>
</gene>
<reference evidence="3" key="1">
    <citation type="submission" date="2019-06" db="EMBL/GenBank/DDBJ databases">
        <authorList>
            <person name="Zheng W."/>
        </authorList>
    </citation>
    <scope>NUCLEOTIDE SEQUENCE</scope>
    <source>
        <strain evidence="3">QDHG01</strain>
    </source>
</reference>
<evidence type="ECO:0008006" key="5">
    <source>
        <dbReference type="Google" id="ProtNLM"/>
    </source>
</evidence>
<name>A0A8J8T919_HALGN</name>
<comment type="caution">
    <text evidence="3">The sequence shown here is derived from an EMBL/GenBank/DDBJ whole genome shotgun (WGS) entry which is preliminary data.</text>
</comment>
<feature type="transmembrane region" description="Helical" evidence="2">
    <location>
        <begin position="1302"/>
        <end position="1321"/>
    </location>
</feature>
<dbReference type="Proteomes" id="UP000785679">
    <property type="component" value="Unassembled WGS sequence"/>
</dbReference>
<evidence type="ECO:0000313" key="3">
    <source>
        <dbReference type="EMBL" id="TNV86987.1"/>
    </source>
</evidence>
<feature type="transmembrane region" description="Helical" evidence="2">
    <location>
        <begin position="1341"/>
        <end position="1359"/>
    </location>
</feature>
<evidence type="ECO:0000313" key="4">
    <source>
        <dbReference type="Proteomes" id="UP000785679"/>
    </source>
</evidence>
<organism evidence="3 4">
    <name type="scientific">Halteria grandinella</name>
    <dbReference type="NCBI Taxonomy" id="5974"/>
    <lineage>
        <taxon>Eukaryota</taxon>
        <taxon>Sar</taxon>
        <taxon>Alveolata</taxon>
        <taxon>Ciliophora</taxon>
        <taxon>Intramacronucleata</taxon>
        <taxon>Spirotrichea</taxon>
        <taxon>Stichotrichia</taxon>
        <taxon>Sporadotrichida</taxon>
        <taxon>Halteriidae</taxon>
        <taxon>Halteria</taxon>
    </lineage>
</organism>
<feature type="transmembrane region" description="Helical" evidence="2">
    <location>
        <begin position="37"/>
        <end position="56"/>
    </location>
</feature>